<dbReference type="InterPro" id="IPR044822">
    <property type="entry name" value="Myb_DNA-bind_4"/>
</dbReference>
<protein>
    <recommendedName>
        <fullName evidence="1">Myb/SANT-like DNA-binding domain-containing protein</fullName>
    </recommendedName>
</protein>
<feature type="domain" description="Myb/SANT-like DNA-binding" evidence="1">
    <location>
        <begin position="5"/>
        <end position="68"/>
    </location>
</feature>
<dbReference type="AlphaFoldDB" id="E2AN52"/>
<organism evidence="3">
    <name type="scientific">Camponotus floridanus</name>
    <name type="common">Florida carpenter ant</name>
    <dbReference type="NCBI Taxonomy" id="104421"/>
    <lineage>
        <taxon>Eukaryota</taxon>
        <taxon>Metazoa</taxon>
        <taxon>Ecdysozoa</taxon>
        <taxon>Arthropoda</taxon>
        <taxon>Hexapoda</taxon>
        <taxon>Insecta</taxon>
        <taxon>Pterygota</taxon>
        <taxon>Neoptera</taxon>
        <taxon>Endopterygota</taxon>
        <taxon>Hymenoptera</taxon>
        <taxon>Apocrita</taxon>
        <taxon>Aculeata</taxon>
        <taxon>Formicoidea</taxon>
        <taxon>Formicidae</taxon>
        <taxon>Formicinae</taxon>
        <taxon>Camponotus</taxon>
    </lineage>
</organism>
<dbReference type="InParanoid" id="E2AN52"/>
<dbReference type="Gene3D" id="1.10.10.60">
    <property type="entry name" value="Homeodomain-like"/>
    <property type="match status" value="1"/>
</dbReference>
<evidence type="ECO:0000313" key="3">
    <source>
        <dbReference type="Proteomes" id="UP000000311"/>
    </source>
</evidence>
<feature type="non-terminal residue" evidence="2">
    <location>
        <position position="82"/>
    </location>
</feature>
<proteinExistence type="predicted"/>
<dbReference type="OMA" id="YTEMMES"/>
<keyword evidence="3" id="KW-1185">Reference proteome</keyword>
<evidence type="ECO:0000313" key="2">
    <source>
        <dbReference type="EMBL" id="EFN65134.1"/>
    </source>
</evidence>
<accession>E2AN52</accession>
<evidence type="ECO:0000259" key="1">
    <source>
        <dbReference type="Pfam" id="PF13837"/>
    </source>
</evidence>
<dbReference type="Proteomes" id="UP000000311">
    <property type="component" value="Unassembled WGS sequence"/>
</dbReference>
<name>E2AN52_CAMFO</name>
<dbReference type="PANTHER" id="PTHR47595">
    <property type="entry name" value="HEAT SHOCK 70 KDA PROTEIN 14"/>
    <property type="match status" value="1"/>
</dbReference>
<dbReference type="PANTHER" id="PTHR47595:SF1">
    <property type="entry name" value="MYB_SANT-LIKE DNA-BINDING DOMAIN-CONTAINING PROTEIN"/>
    <property type="match status" value="1"/>
</dbReference>
<feature type="non-terminal residue" evidence="2">
    <location>
        <position position="1"/>
    </location>
</feature>
<gene>
    <name evidence="2" type="ORF">EAG_12559</name>
</gene>
<dbReference type="EMBL" id="GL441080">
    <property type="protein sequence ID" value="EFN65134.1"/>
    <property type="molecule type" value="Genomic_DNA"/>
</dbReference>
<sequence>FFTGKMSQKRVWNAISDILCNHGHNVTGPQCQSKFNSMKRTFKSIKDHNSKSGNNPPSWLYTEMMESLLGEKPFMNPVALAS</sequence>
<dbReference type="Pfam" id="PF13837">
    <property type="entry name" value="Myb_DNA-bind_4"/>
    <property type="match status" value="1"/>
</dbReference>
<reference evidence="2 3" key="1">
    <citation type="journal article" date="2010" name="Science">
        <title>Genomic comparison of the ants Camponotus floridanus and Harpegnathos saltator.</title>
        <authorList>
            <person name="Bonasio R."/>
            <person name="Zhang G."/>
            <person name="Ye C."/>
            <person name="Mutti N.S."/>
            <person name="Fang X."/>
            <person name="Qin N."/>
            <person name="Donahue G."/>
            <person name="Yang P."/>
            <person name="Li Q."/>
            <person name="Li C."/>
            <person name="Zhang P."/>
            <person name="Huang Z."/>
            <person name="Berger S.L."/>
            <person name="Reinberg D."/>
            <person name="Wang J."/>
            <person name="Liebig J."/>
        </authorList>
    </citation>
    <scope>NUCLEOTIDE SEQUENCE [LARGE SCALE GENOMIC DNA]</scope>
    <source>
        <strain evidence="3">C129</strain>
    </source>
</reference>